<keyword evidence="6 15" id="KW-0732">Signal</keyword>
<evidence type="ECO:0000256" key="13">
    <source>
        <dbReference type="SAM" id="MobiDB-lite"/>
    </source>
</evidence>
<dbReference type="InterPro" id="IPR013783">
    <property type="entry name" value="Ig-like_fold"/>
</dbReference>
<dbReference type="PROSITE" id="PS01355">
    <property type="entry name" value="HEMATOPO_REC_S_F1"/>
    <property type="match status" value="1"/>
</dbReference>
<dbReference type="InterPro" id="IPR003961">
    <property type="entry name" value="FN3_dom"/>
</dbReference>
<proteinExistence type="evidence at transcript level"/>
<sequence length="789" mass="84746">MGWLGSGLTFPVSCLVLVWVAGSGSVQVLRRPTCFSDYISTSTCEWRVDGPANCSAELRLTYQLDFPDSENHTCVPENRESTVCLCDVLMDDVVSGDTYQLDLWAGTQLLWSGSFRPSEHVKPRTPLNLTIDADISRTWRLSWSNPYPSENFLHSGLSYQVIVSDEDDPASCTVHNVTYREPTLRLPASTLKPGVSYRARVRAWARSYNSTWSEWSPSVTWLNYYPWPWERHLPLGVIIACMVILVVCVSCYFSIIKIKKEWWDQIPNPAHSPLVTIVIQESQVSLWGKRSGGQEPAKRPHWKTCLTKLLPCFLEHDMERDDSSSKAARKGPSRGPGKSPWCPVAVSTTILSPESVSVVKCVELLEAQVESEEEEEVEQDKGSFCLSPESSGGSFQDSREGIAARLTESLFLDLLGAENGGFCPQGLGESCLPPPSGSGSAQMPWAELPSEEPFNPESAPLTQSPTCLAFPEMPAVVADNPSYRSFSDFLSPSSGAGELASDAQLSECLEGGDPNILSSPQPSEPPTALQPEPETWEQVLRQSVLQHRAAAAPAVATPSGYREFVCTVKQGSAPGDRSSDCGPYGAAGYKAFSSLLASGATCPGTPGVEASSGEGCYRPCQSLTSGCPGVPAPEPPFTFRLDMEPPPSSQDSLLPSSCPKCPGLEPVTTGEDRQKPLLSLELATDTLGDDLGSGIVYSALTCHLCGHLKQCGSQEEHGQARVVSSPCCGCHCGDRSEPPVSLLRNPDPLPGGAPLEGKSSLFFQPGPSSAQSPQVAAVLSAGPTHTSAS</sequence>
<protein>
    <recommendedName>
        <fullName evidence="3">Interleukin-4 receptor subunit alpha</fullName>
    </recommendedName>
</protein>
<dbReference type="GO" id="GO:0009897">
    <property type="term" value="C:external side of plasma membrane"/>
    <property type="evidence" value="ECO:0007669"/>
    <property type="project" value="TreeGrafter"/>
</dbReference>
<dbReference type="AlphaFoldDB" id="K9IZM3"/>
<keyword evidence="9" id="KW-1015">Disulfide bond</keyword>
<dbReference type="GO" id="GO:0002532">
    <property type="term" value="P:production of molecular mediator involved in inflammatory response"/>
    <property type="evidence" value="ECO:0007669"/>
    <property type="project" value="InterPro"/>
</dbReference>
<keyword evidence="4" id="KW-0597">Phosphoprotein</keyword>
<dbReference type="PANTHER" id="PTHR23037">
    <property type="entry name" value="CYTOKINE RECEPTOR"/>
    <property type="match status" value="1"/>
</dbReference>
<name>K9IZM3_DESRO</name>
<feature type="region of interest" description="Disordered" evidence="13">
    <location>
        <begin position="739"/>
        <end position="789"/>
    </location>
</feature>
<evidence type="ECO:0000259" key="16">
    <source>
        <dbReference type="PROSITE" id="PS50853"/>
    </source>
</evidence>
<evidence type="ECO:0000256" key="14">
    <source>
        <dbReference type="SAM" id="Phobius"/>
    </source>
</evidence>
<dbReference type="Pfam" id="PF09238">
    <property type="entry name" value="IL4Ra_N"/>
    <property type="match status" value="1"/>
</dbReference>
<dbReference type="PROSITE" id="PS50853">
    <property type="entry name" value="FN3"/>
    <property type="match status" value="1"/>
</dbReference>
<evidence type="ECO:0000256" key="3">
    <source>
        <dbReference type="ARBA" id="ARBA00018975"/>
    </source>
</evidence>
<evidence type="ECO:0000256" key="9">
    <source>
        <dbReference type="ARBA" id="ARBA00023157"/>
    </source>
</evidence>
<evidence type="ECO:0000256" key="8">
    <source>
        <dbReference type="ARBA" id="ARBA00023136"/>
    </source>
</evidence>
<dbReference type="InterPro" id="IPR015319">
    <property type="entry name" value="IL-4_rcpt-alpha_N"/>
</dbReference>
<evidence type="ECO:0000256" key="1">
    <source>
        <dbReference type="ARBA" id="ARBA00004479"/>
    </source>
</evidence>
<feature type="transmembrane region" description="Helical" evidence="14">
    <location>
        <begin position="233"/>
        <end position="255"/>
    </location>
</feature>
<dbReference type="GO" id="GO:0004896">
    <property type="term" value="F:cytokine receptor activity"/>
    <property type="evidence" value="ECO:0007669"/>
    <property type="project" value="InterPro"/>
</dbReference>
<keyword evidence="7 14" id="KW-1133">Transmembrane helix</keyword>
<feature type="domain" description="Fibronectin type-III" evidence="16">
    <location>
        <begin position="125"/>
        <end position="223"/>
    </location>
</feature>
<feature type="chain" id="PRO_5003931179" description="Interleukin-4 receptor subunit alpha" evidence="15">
    <location>
        <begin position="26"/>
        <end position="789"/>
    </location>
</feature>
<evidence type="ECO:0000256" key="4">
    <source>
        <dbReference type="ARBA" id="ARBA00022553"/>
    </source>
</evidence>
<dbReference type="SUPFAM" id="SSF49265">
    <property type="entry name" value="Fibronectin type III"/>
    <property type="match status" value="2"/>
</dbReference>
<keyword evidence="8 14" id="KW-0472">Membrane</keyword>
<keyword evidence="5 14" id="KW-0812">Transmembrane</keyword>
<evidence type="ECO:0000256" key="2">
    <source>
        <dbReference type="ARBA" id="ARBA00008280"/>
    </source>
</evidence>
<accession>K9IZM3</accession>
<organism evidence="17">
    <name type="scientific">Desmodus rotundus</name>
    <name type="common">Vampire bat</name>
    <dbReference type="NCBI Taxonomy" id="9430"/>
    <lineage>
        <taxon>Eukaryota</taxon>
        <taxon>Metazoa</taxon>
        <taxon>Chordata</taxon>
        <taxon>Craniata</taxon>
        <taxon>Vertebrata</taxon>
        <taxon>Euteleostomi</taxon>
        <taxon>Mammalia</taxon>
        <taxon>Eutheria</taxon>
        <taxon>Laurasiatheria</taxon>
        <taxon>Chiroptera</taxon>
        <taxon>Yangochiroptera</taxon>
        <taxon>Phyllostomidae</taxon>
        <taxon>Desmodontinae</taxon>
        <taxon>Desmodus</taxon>
    </lineage>
</organism>
<dbReference type="EMBL" id="GABZ01004469">
    <property type="protein sequence ID" value="JAA49056.1"/>
    <property type="molecule type" value="mRNA"/>
</dbReference>
<evidence type="ECO:0000256" key="11">
    <source>
        <dbReference type="ARBA" id="ARBA00023180"/>
    </source>
</evidence>
<evidence type="ECO:0000256" key="15">
    <source>
        <dbReference type="SAM" id="SignalP"/>
    </source>
</evidence>
<dbReference type="CDD" id="cd00063">
    <property type="entry name" value="FN3"/>
    <property type="match status" value="1"/>
</dbReference>
<evidence type="ECO:0000256" key="12">
    <source>
        <dbReference type="ARBA" id="ARBA00025115"/>
    </source>
</evidence>
<dbReference type="InterPro" id="IPR003531">
    <property type="entry name" value="Hempt_rcpt_S_F1_CS"/>
</dbReference>
<evidence type="ECO:0000256" key="6">
    <source>
        <dbReference type="ARBA" id="ARBA00022729"/>
    </source>
</evidence>
<comment type="function">
    <text evidence="12">Receptor for both interleukin 4 and interleukin 13. Couples to the JAK1/2/3-STAT6 pathway. The IL4 response is involved in promoting Th2 differentiation. The IL4/IL13 responses are involved in regulating IgE production and, chemokine and mucus production at sites of allergic inflammation. In certain cell types, can signal through activation of insulin receptor substrates, IRS1/IRS2.</text>
</comment>
<dbReference type="PANTHER" id="PTHR23037:SF32">
    <property type="entry name" value="INTERLEUKIN-4 RECEPTOR SUBUNIT ALPHA"/>
    <property type="match status" value="1"/>
</dbReference>
<keyword evidence="10 17" id="KW-0675">Receptor</keyword>
<keyword evidence="11" id="KW-0325">Glycoprotein</keyword>
<reference evidence="17" key="1">
    <citation type="submission" date="2012-11" db="EMBL/GenBank/DDBJ databases">
        <title>The Vampirome: Transcriptome and Proteome Analysis of the Submandibular and Accessory Glands of the Vampire Bat and Vector of Human Rabies, Desmodus rotundus.</title>
        <authorList>
            <person name="Francischetti I.M.B."/>
            <person name="Assumpcao T.C.F."/>
            <person name="Ma D."/>
            <person name="Vicente E.C."/>
            <person name="Ribeiro J.M.C."/>
        </authorList>
    </citation>
    <scope>NUCLEOTIDE SEQUENCE</scope>
    <source>
        <tissue evidence="17">Salivary gland</tissue>
    </source>
</reference>
<comment type="similarity">
    <text evidence="2">Belongs to the type I cytokine receptor family. Type 4 subfamily.</text>
</comment>
<evidence type="ECO:0000313" key="17">
    <source>
        <dbReference type="EMBL" id="JAA49056.1"/>
    </source>
</evidence>
<evidence type="ECO:0000256" key="7">
    <source>
        <dbReference type="ARBA" id="ARBA00022989"/>
    </source>
</evidence>
<feature type="signal peptide" evidence="15">
    <location>
        <begin position="1"/>
        <end position="25"/>
    </location>
</feature>
<dbReference type="Gene3D" id="2.60.40.10">
    <property type="entry name" value="Immunoglobulins"/>
    <property type="match status" value="2"/>
</dbReference>
<evidence type="ECO:0000256" key="10">
    <source>
        <dbReference type="ARBA" id="ARBA00023170"/>
    </source>
</evidence>
<feature type="region of interest" description="Disordered" evidence="13">
    <location>
        <begin position="372"/>
        <end position="397"/>
    </location>
</feature>
<feature type="region of interest" description="Disordered" evidence="13">
    <location>
        <begin position="508"/>
        <end position="533"/>
    </location>
</feature>
<dbReference type="InterPro" id="IPR036116">
    <property type="entry name" value="FN3_sf"/>
</dbReference>
<comment type="subcellular location">
    <subcellularLocation>
        <location evidence="1">Membrane</location>
        <topology evidence="1">Single-pass type I membrane protein</topology>
    </subcellularLocation>
</comment>
<evidence type="ECO:0000256" key="5">
    <source>
        <dbReference type="ARBA" id="ARBA00022692"/>
    </source>
</evidence>